<evidence type="ECO:0000313" key="3">
    <source>
        <dbReference type="Proteomes" id="UP000235220"/>
    </source>
</evidence>
<dbReference type="PANTHER" id="PTHR33116">
    <property type="entry name" value="REVERSE TRANSCRIPTASE ZINC-BINDING DOMAIN-CONTAINING PROTEIN-RELATED-RELATED"/>
    <property type="match status" value="1"/>
</dbReference>
<sequence>MKQAQEDVVSALIENDLKWRQRAKQHWLKHGERNTHYFYMQASQRRKTNTIKRVEASQGRYVTEQAKIGGVFTSYFSSLFTSTHPSNFENCMSAMETKLDLEMKAWLMIPFNREHITEAIFHMNPLGSPGPDGFPAQFYQKHWEVVGEQVCNFALKVLNQGGSLKEVNDTFITLIPKIKNPKRVSDYRPISLCNVVYKIVSKTLANRLKAILPKLISHNQSAFVPGRLISDNTLVNYEILHTMNSKMKGKRGFMAMKLDMSKAYDRVEWQFVEAIMAKMEFPPHWINLIQTCLQSVTYSILVNGEPQRSFLPSRGLRQGDPLSPYIFILCAEALTALLNKAEGCGFLTPIPIGRGSVSVNHLFFADDSLLFCQASTEEPRHVLNLLDIYEKASGQVINKDKSSIFFSKKNGQAVQKQILEIAGVKSLGSFERYLGLPALVGRAKVASFHSLIVRTWSRVTNWKNKFLSAAGKEVLLKAVLQAIPTYAMGMLLIPASITSKITQLLRKFWWGFNEDSSKIQWVNWKQLSFSKDMGGLGFRDLRSFNLALLSKQGWRILQNPNSLVDRVLKQKYFSKVGLLEAKVGIGPSFAWRGIHAGIRLLKEGLIWRVGNGKQVNIWSDKWLPFSHPYKIQSIRDGDCWCEKVCDLIDPQVQQWKEPFLQQLFTQQEIDDIKSITISLGGREDQLVWQFTTHGRYTVKSGYHLNKSLECGLEGETSSKANEKQAWKASWKLRVTPATKMFLWRACKEALPTLANLRRRKVVEHSSCLICKQEPETSGHVLWGCIAAKDVWGQGVKKVQKLSFQSDLIFDIWSRMVEILSLEELEEVAATMRGIWTRRNHTLHGKDFKHPNALHQLAKAELVAYRETLTSRDQTSRLVKTKSLAYFNSASLSLEASFDTDSIMAEGEHHDREMSWDVSKVYDRLENQKSLSGGGKYHLKESDDLHARPALISKKLESIELKKVNQLQVLPSTSEKCNICEDPGHVEEVIQISAGKNEQSGPSTQGQSQYTPYATAGQGSGPSYFANQPLQCRKGEWKTTISLQ</sequence>
<protein>
    <submittedName>
        <fullName evidence="4">Uncharacterized protein LOC109000433</fullName>
    </submittedName>
</protein>
<evidence type="ECO:0000313" key="4">
    <source>
        <dbReference type="RefSeq" id="XP_035546396.1"/>
    </source>
</evidence>
<evidence type="ECO:0000256" key="1">
    <source>
        <dbReference type="SAM" id="MobiDB-lite"/>
    </source>
</evidence>
<dbReference type="OrthoDB" id="1937528at2759"/>
<organism evidence="3 4">
    <name type="scientific">Juglans regia</name>
    <name type="common">English walnut</name>
    <dbReference type="NCBI Taxonomy" id="51240"/>
    <lineage>
        <taxon>Eukaryota</taxon>
        <taxon>Viridiplantae</taxon>
        <taxon>Streptophyta</taxon>
        <taxon>Embryophyta</taxon>
        <taxon>Tracheophyta</taxon>
        <taxon>Spermatophyta</taxon>
        <taxon>Magnoliopsida</taxon>
        <taxon>eudicotyledons</taxon>
        <taxon>Gunneridae</taxon>
        <taxon>Pentapetalae</taxon>
        <taxon>rosids</taxon>
        <taxon>fabids</taxon>
        <taxon>Fagales</taxon>
        <taxon>Juglandaceae</taxon>
        <taxon>Juglans</taxon>
    </lineage>
</organism>
<dbReference type="PROSITE" id="PS50878">
    <property type="entry name" value="RT_POL"/>
    <property type="match status" value="1"/>
</dbReference>
<feature type="domain" description="Reverse transcriptase" evidence="2">
    <location>
        <begin position="156"/>
        <end position="438"/>
    </location>
</feature>
<feature type="compositionally biased region" description="Polar residues" evidence="1">
    <location>
        <begin position="995"/>
        <end position="1011"/>
    </location>
</feature>
<dbReference type="Pfam" id="PF00078">
    <property type="entry name" value="RVT_1"/>
    <property type="match status" value="1"/>
</dbReference>
<evidence type="ECO:0000259" key="2">
    <source>
        <dbReference type="PROSITE" id="PS50878"/>
    </source>
</evidence>
<reference evidence="4" key="1">
    <citation type="submission" date="2025-08" db="UniProtKB">
        <authorList>
            <consortium name="RefSeq"/>
        </authorList>
    </citation>
    <scope>IDENTIFICATION</scope>
    <source>
        <tissue evidence="4">Leaves</tissue>
    </source>
</reference>
<dbReference type="InterPro" id="IPR043502">
    <property type="entry name" value="DNA/RNA_pol_sf"/>
</dbReference>
<dbReference type="Proteomes" id="UP000235220">
    <property type="component" value="Chromosome 1"/>
</dbReference>
<dbReference type="PANTHER" id="PTHR33116:SF86">
    <property type="entry name" value="REVERSE TRANSCRIPTASE DOMAIN-CONTAINING PROTEIN"/>
    <property type="match status" value="1"/>
</dbReference>
<dbReference type="SUPFAM" id="SSF56672">
    <property type="entry name" value="DNA/RNA polymerases"/>
    <property type="match status" value="1"/>
</dbReference>
<dbReference type="InParanoid" id="A0A6P9EGD1"/>
<name>A0A6P9EGD1_JUGRE</name>
<feature type="region of interest" description="Disordered" evidence="1">
    <location>
        <begin position="995"/>
        <end position="1024"/>
    </location>
</feature>
<dbReference type="InterPro" id="IPR000477">
    <property type="entry name" value="RT_dom"/>
</dbReference>
<accession>A0A6P9EGD1</accession>
<dbReference type="AlphaFoldDB" id="A0A6P9EGD1"/>
<proteinExistence type="predicted"/>
<dbReference type="GeneID" id="109000433"/>
<gene>
    <name evidence="4" type="primary">LOC109000433</name>
</gene>
<dbReference type="Pfam" id="PF13966">
    <property type="entry name" value="zf-RVT"/>
    <property type="match status" value="1"/>
</dbReference>
<dbReference type="RefSeq" id="XP_035546396.1">
    <property type="nucleotide sequence ID" value="XM_035690503.1"/>
</dbReference>
<keyword evidence="3" id="KW-1185">Reference proteome</keyword>
<dbReference type="KEGG" id="jre:109000433"/>
<dbReference type="InterPro" id="IPR026960">
    <property type="entry name" value="RVT-Znf"/>
</dbReference>
<dbReference type="CDD" id="cd01650">
    <property type="entry name" value="RT_nLTR_like"/>
    <property type="match status" value="1"/>
</dbReference>